<dbReference type="AlphaFoldDB" id="A0A1R2C5M7"/>
<name>A0A1R2C5M7_9CILI</name>
<gene>
    <name evidence="2" type="ORF">SteCoe_14604</name>
</gene>
<keyword evidence="1" id="KW-0175">Coiled coil</keyword>
<proteinExistence type="predicted"/>
<reference evidence="2 3" key="1">
    <citation type="submission" date="2016-11" db="EMBL/GenBank/DDBJ databases">
        <title>The macronuclear genome of Stentor coeruleus: a giant cell with tiny introns.</title>
        <authorList>
            <person name="Slabodnick M."/>
            <person name="Ruby J.G."/>
            <person name="Reiff S.B."/>
            <person name="Swart E.C."/>
            <person name="Gosai S."/>
            <person name="Prabakaran S."/>
            <person name="Witkowska E."/>
            <person name="Larue G.E."/>
            <person name="Fisher S."/>
            <person name="Freeman R.M."/>
            <person name="Gunawardena J."/>
            <person name="Chu W."/>
            <person name="Stover N.A."/>
            <person name="Gregory B.D."/>
            <person name="Nowacki M."/>
            <person name="Derisi J."/>
            <person name="Roy S.W."/>
            <person name="Marshall W.F."/>
            <person name="Sood P."/>
        </authorList>
    </citation>
    <scope>NUCLEOTIDE SEQUENCE [LARGE SCALE GENOMIC DNA]</scope>
    <source>
        <strain evidence="2">WM001</strain>
    </source>
</reference>
<evidence type="ECO:0000313" key="3">
    <source>
        <dbReference type="Proteomes" id="UP000187209"/>
    </source>
</evidence>
<keyword evidence="3" id="KW-1185">Reference proteome</keyword>
<comment type="caution">
    <text evidence="2">The sequence shown here is derived from an EMBL/GenBank/DDBJ whole genome shotgun (WGS) entry which is preliminary data.</text>
</comment>
<sequence>MSDKENPRLQKRLDKLKEAHRKFESPIIEDDQSDLSKSGYASEKSLYEAYSSYSPRSRPVYGSLEWVSYEQESITPVANDLNINQSYFNKMTQIQESLYAEIETLKNDKKTLSNENIQLRAKIQDLEKQNDSQSDKIQKKDKELNKLIFDKDMLLKAEEDLKKMIEDIRKKHEFVSKENNEIKQAIELLKHEKREILKTTREVEIKNESMQKTLKIKEEDIKNLQQTLSELESSTGKFKGTSSQKLGTKTSKLHVKKLEIPEIRGISESPERKKPLQLSDRTDEILYKNLYLEAKKLLSAENSTDFYEKIVKVKDIYAKYNKLKKFIDKLSDMIVQCSPSGSFTRDPSTHQIWKWVTRLLEEYMKLKQSISGESYAKLCQILNTESVEEMIEKVAYLQNTRSRGVLRNP</sequence>
<dbReference type="EMBL" id="MPUH01000273">
    <property type="protein sequence ID" value="OMJ84318.1"/>
    <property type="molecule type" value="Genomic_DNA"/>
</dbReference>
<accession>A0A1R2C5M7</accession>
<feature type="coiled-coil region" evidence="1">
    <location>
        <begin position="95"/>
        <end position="234"/>
    </location>
</feature>
<protein>
    <submittedName>
        <fullName evidence="2">Uncharacterized protein</fullName>
    </submittedName>
</protein>
<evidence type="ECO:0000313" key="2">
    <source>
        <dbReference type="EMBL" id="OMJ84318.1"/>
    </source>
</evidence>
<evidence type="ECO:0000256" key="1">
    <source>
        <dbReference type="SAM" id="Coils"/>
    </source>
</evidence>
<organism evidence="2 3">
    <name type="scientific">Stentor coeruleus</name>
    <dbReference type="NCBI Taxonomy" id="5963"/>
    <lineage>
        <taxon>Eukaryota</taxon>
        <taxon>Sar</taxon>
        <taxon>Alveolata</taxon>
        <taxon>Ciliophora</taxon>
        <taxon>Postciliodesmatophora</taxon>
        <taxon>Heterotrichea</taxon>
        <taxon>Heterotrichida</taxon>
        <taxon>Stentoridae</taxon>
        <taxon>Stentor</taxon>
    </lineage>
</organism>
<dbReference type="OrthoDB" id="299949at2759"/>
<dbReference type="Proteomes" id="UP000187209">
    <property type="component" value="Unassembled WGS sequence"/>
</dbReference>